<dbReference type="EMBL" id="LAZR01029182">
    <property type="protein sequence ID" value="KKL60335.1"/>
    <property type="molecule type" value="Genomic_DNA"/>
</dbReference>
<evidence type="ECO:0008006" key="2">
    <source>
        <dbReference type="Google" id="ProtNLM"/>
    </source>
</evidence>
<organism evidence="1">
    <name type="scientific">marine sediment metagenome</name>
    <dbReference type="NCBI Taxonomy" id="412755"/>
    <lineage>
        <taxon>unclassified sequences</taxon>
        <taxon>metagenomes</taxon>
        <taxon>ecological metagenomes</taxon>
    </lineage>
</organism>
<proteinExistence type="predicted"/>
<name>A0A0F9FSJ3_9ZZZZ</name>
<reference evidence="1" key="1">
    <citation type="journal article" date="2015" name="Nature">
        <title>Complex archaea that bridge the gap between prokaryotes and eukaryotes.</title>
        <authorList>
            <person name="Spang A."/>
            <person name="Saw J.H."/>
            <person name="Jorgensen S.L."/>
            <person name="Zaremba-Niedzwiedzka K."/>
            <person name="Martijn J."/>
            <person name="Lind A.E."/>
            <person name="van Eijk R."/>
            <person name="Schleper C."/>
            <person name="Guy L."/>
            <person name="Ettema T.J."/>
        </authorList>
    </citation>
    <scope>NUCLEOTIDE SEQUENCE</scope>
</reference>
<gene>
    <name evidence="1" type="ORF">LCGC14_2206340</name>
</gene>
<protein>
    <recommendedName>
        <fullName evidence="2">BREX system P-loop protein BrxC</fullName>
    </recommendedName>
</protein>
<evidence type="ECO:0000313" key="1">
    <source>
        <dbReference type="EMBL" id="KKL60335.1"/>
    </source>
</evidence>
<comment type="caution">
    <text evidence="1">The sequence shown here is derived from an EMBL/GenBank/DDBJ whole genome shotgun (WGS) entry which is preliminary data.</text>
</comment>
<sequence length="345" mass="37566">VLGAPPYGWPRDAINGALLVLLGARQIRAERDGVGITTPKELPQTQIGKSTFHKEDEPPSTSEIIAVRGLLSAAGIRFEPEQEGASIPALLQSLIEAAERAGGPPPLPERPRSGVIDELRALGGNQQFRAVSAKEAELRDLNETWTHAAAQRNEREAEWSLLRRLMEHTKGLSISEKLRPQKEAIEQDRLLLKNPDPVRPLIDELNEALRSALTGRIADLKSATDDAVNDLADTLEWQSVDQQARDRIRQEVGLAEVAPPDVSTDAALIAALDKTSLGSWDDRIQSVGAKADNARQLAAQIVEPKSVSLNPPPGTLKTAEDVDRYLAELQKLLMAHIDADEIVVV</sequence>
<feature type="non-terminal residue" evidence="1">
    <location>
        <position position="1"/>
    </location>
</feature>
<accession>A0A0F9FSJ3</accession>
<dbReference type="AlphaFoldDB" id="A0A0F9FSJ3"/>